<comment type="caution">
    <text evidence="1">The sequence shown here is derived from an EMBL/GenBank/DDBJ whole genome shotgun (WGS) entry which is preliminary data.</text>
</comment>
<dbReference type="GO" id="GO:0016787">
    <property type="term" value="F:hydrolase activity"/>
    <property type="evidence" value="ECO:0007669"/>
    <property type="project" value="UniProtKB-KW"/>
</dbReference>
<organism evidence="1 2">
    <name type="scientific">Candidatus Cardinium hertigii</name>
    <dbReference type="NCBI Taxonomy" id="247481"/>
    <lineage>
        <taxon>Bacteria</taxon>
        <taxon>Pseudomonadati</taxon>
        <taxon>Bacteroidota</taxon>
        <taxon>Cytophagia</taxon>
        <taxon>Cytophagales</taxon>
        <taxon>Amoebophilaceae</taxon>
        <taxon>Candidatus Cardinium</taxon>
    </lineage>
</organism>
<proteinExistence type="predicted"/>
<dbReference type="Pfam" id="PF02089">
    <property type="entry name" value="Palm_thioest"/>
    <property type="match status" value="1"/>
</dbReference>
<accession>A0A3N2QB46</accession>
<gene>
    <name evidence="1" type="ORF">EDM02_05675</name>
</gene>
<dbReference type="InterPro" id="IPR029058">
    <property type="entry name" value="AB_hydrolase_fold"/>
</dbReference>
<dbReference type="AlphaFoldDB" id="A0A3N2QB46"/>
<dbReference type="Gene3D" id="3.40.50.1820">
    <property type="entry name" value="alpha/beta hydrolase"/>
    <property type="match status" value="1"/>
</dbReference>
<protein>
    <submittedName>
        <fullName evidence="1">Alpha/beta hydrolase</fullName>
    </submittedName>
</protein>
<sequence length="347" mass="39113">MHSITKPFFAVVLLHGLGAPQNELAVIANKLRATFGNAVLIIQPSCRVRQRSVYLTTQKQAEKVLAYIQDKFIQYQTSKTLPVVLIGYSHGGVVAMLLGERYSDNLNINGIIAINAPLKGVALLKRNPKEIKEFMSEAKASFQCIGYQSSWLYKTVVVNGMVSLLLPYLQPSFRFTFPFCGLKDLHPESSCIETVGNFLHNGAYGIPILIIASYQDDFRKLFDIRQPIEQYTETMIQLNQIYSRYITGNHFQKHDTLLSLSSQLCRNYVTEYAIHDSSDGPNNTAMAPYTINCTNIKSKIYQDLIHAHNLIAINPFLFVAYGERVIHAHQVLTDLISFIKECTCLPV</sequence>
<dbReference type="RefSeq" id="WP_123663733.1">
    <property type="nucleotide sequence ID" value="NZ_RARA01000027.1"/>
</dbReference>
<keyword evidence="1" id="KW-0378">Hydrolase</keyword>
<name>A0A3N2QB46_9BACT</name>
<reference evidence="1 2" key="1">
    <citation type="submission" date="2018-09" db="EMBL/GenBank/DDBJ databases">
        <title>Comparative Genomics of Wolbachia-Cardinium Dual Endosymbiosis in a Plant-Parasitic Nematode.</title>
        <authorList>
            <person name="Brown A.M.V."/>
            <person name="Wasala S.K."/>
            <person name="Howe D.K."/>
            <person name="Peetz A.B."/>
            <person name="Zasada I.A."/>
            <person name="Denver D.R."/>
        </authorList>
    </citation>
    <scope>NUCLEOTIDE SEQUENCE [LARGE SCALE GENOMIC DNA]</scope>
    <source>
        <strain evidence="1 2">Pp_1</strain>
    </source>
</reference>
<dbReference type="Proteomes" id="UP000270927">
    <property type="component" value="Unassembled WGS sequence"/>
</dbReference>
<keyword evidence="2" id="KW-1185">Reference proteome</keyword>
<dbReference type="EMBL" id="RARA01000027">
    <property type="protein sequence ID" value="ROT47023.1"/>
    <property type="molecule type" value="Genomic_DNA"/>
</dbReference>
<dbReference type="SUPFAM" id="SSF53474">
    <property type="entry name" value="alpha/beta-Hydrolases"/>
    <property type="match status" value="1"/>
</dbReference>
<evidence type="ECO:0000313" key="2">
    <source>
        <dbReference type="Proteomes" id="UP000270927"/>
    </source>
</evidence>
<dbReference type="OrthoDB" id="980561at2"/>
<evidence type="ECO:0000313" key="1">
    <source>
        <dbReference type="EMBL" id="ROT47023.1"/>
    </source>
</evidence>